<dbReference type="InterPro" id="IPR005467">
    <property type="entry name" value="His_kinase_dom"/>
</dbReference>
<dbReference type="SUPFAM" id="SSF55785">
    <property type="entry name" value="PYP-like sensor domain (PAS domain)"/>
    <property type="match status" value="1"/>
</dbReference>
<dbReference type="InterPro" id="IPR003594">
    <property type="entry name" value="HATPase_dom"/>
</dbReference>
<feature type="compositionally biased region" description="Basic and acidic residues" evidence="5">
    <location>
        <begin position="7"/>
        <end position="17"/>
    </location>
</feature>
<evidence type="ECO:0000256" key="4">
    <source>
        <dbReference type="PROSITE-ProRule" id="PRU00169"/>
    </source>
</evidence>
<dbReference type="Pfam" id="PF00072">
    <property type="entry name" value="Response_reg"/>
    <property type="match status" value="1"/>
</dbReference>
<dbReference type="InterPro" id="IPR000014">
    <property type="entry name" value="PAS"/>
</dbReference>
<dbReference type="AlphaFoldDB" id="Q2LQG0"/>
<dbReference type="PROSITE" id="PS50110">
    <property type="entry name" value="RESPONSE_REGULATORY"/>
    <property type="match status" value="1"/>
</dbReference>
<keyword evidence="3 4" id="KW-0597">Phosphoprotein</keyword>
<dbReference type="InterPro" id="IPR013655">
    <property type="entry name" value="PAS_fold_3"/>
</dbReference>
<evidence type="ECO:0000259" key="6">
    <source>
        <dbReference type="PROSITE" id="PS50109"/>
    </source>
</evidence>
<evidence type="ECO:0000256" key="5">
    <source>
        <dbReference type="SAM" id="MobiDB-lite"/>
    </source>
</evidence>
<evidence type="ECO:0000313" key="10">
    <source>
        <dbReference type="EMBL" id="ABC76052.1"/>
    </source>
</evidence>
<dbReference type="FunCoup" id="Q2LQG0">
    <property type="interactions" value="100"/>
</dbReference>
<dbReference type="KEGG" id="sat:SYN_02380"/>
<dbReference type="PROSITE" id="PS50113">
    <property type="entry name" value="PAC"/>
    <property type="match status" value="1"/>
</dbReference>
<dbReference type="CDD" id="cd00130">
    <property type="entry name" value="PAS"/>
    <property type="match status" value="1"/>
</dbReference>
<dbReference type="InterPro" id="IPR036890">
    <property type="entry name" value="HATPase_C_sf"/>
</dbReference>
<dbReference type="SMART" id="SM00387">
    <property type="entry name" value="HATPase_c"/>
    <property type="match status" value="1"/>
</dbReference>
<dbReference type="STRING" id="56780.SYN_02380"/>
<dbReference type="SMART" id="SM00086">
    <property type="entry name" value="PAC"/>
    <property type="match status" value="1"/>
</dbReference>
<accession>Q2LQG0</accession>
<sequence>MIPGENLMKEKDARTESPEADEQIDLRNRIEKREGAVSGALPASVELDALINTSPAFFFLWRTQKDCPVEFVSPNISRFGYTAEEFMSGRLPYKSIIFPEDIERLSKTLTADIEDGAPNPLILEYRIVTAAGEIRWVDDHRMARWNDQGEITHYQGVIMDITHRKRTEEELIKTEKLKSFEVMASGIAHDFNNMLSVILGNINFARMILKAEDQAAQKLTEAEIACGRAKELAQQLLSFARVDSLQKKVTLLPTLIRNAVRFALNNSSISSEYDFEDSLFPVEVDEGQIMQAISNIVINGREAMPNGGVIRITAENVSHPTDQESLPAAGDYVKITIRDQGPGIPEPVLGRIFDPYFTTKSLKNDQAMGMGLSMSYSIINNHEGHITVESSEGAGTIFSLFLPAAAESMIEDPRQENVQAESKGRILFMDDEKMIRDVTGALLTHMGYEVSCVGDGVEVIELYQKAKEENQPFSCVILDLTIPDGMGGRKTMQKLLELDSEIKVIISSGYGNDPLIQDFREYGFKGAITKPYKIEELMDTLQRTLK</sequence>
<proteinExistence type="predicted"/>
<dbReference type="Pfam" id="PF02518">
    <property type="entry name" value="HATPase_c"/>
    <property type="match status" value="1"/>
</dbReference>
<dbReference type="Gene3D" id="1.10.287.130">
    <property type="match status" value="1"/>
</dbReference>
<dbReference type="SUPFAM" id="SSF52172">
    <property type="entry name" value="CheY-like"/>
    <property type="match status" value="1"/>
</dbReference>
<dbReference type="EMBL" id="CP000252">
    <property type="protein sequence ID" value="ABC76052.1"/>
    <property type="molecule type" value="Genomic_DNA"/>
</dbReference>
<gene>
    <name evidence="10" type="ORF">SYN_02380</name>
</gene>
<feature type="domain" description="Histidine kinase" evidence="6">
    <location>
        <begin position="186"/>
        <end position="406"/>
    </location>
</feature>
<dbReference type="SMART" id="SM00448">
    <property type="entry name" value="REC"/>
    <property type="match status" value="1"/>
</dbReference>
<evidence type="ECO:0000256" key="2">
    <source>
        <dbReference type="ARBA" id="ARBA00012438"/>
    </source>
</evidence>
<comment type="catalytic activity">
    <reaction evidence="1">
        <text>ATP + protein L-histidine = ADP + protein N-phospho-L-histidine.</text>
        <dbReference type="EC" id="2.7.13.3"/>
    </reaction>
</comment>
<dbReference type="Proteomes" id="UP000001933">
    <property type="component" value="Chromosome"/>
</dbReference>
<dbReference type="Pfam" id="PF08447">
    <property type="entry name" value="PAS_3"/>
    <property type="match status" value="1"/>
</dbReference>
<feature type="region of interest" description="Disordered" evidence="5">
    <location>
        <begin position="1"/>
        <end position="25"/>
    </location>
</feature>
<dbReference type="PANTHER" id="PTHR43065">
    <property type="entry name" value="SENSOR HISTIDINE KINASE"/>
    <property type="match status" value="1"/>
</dbReference>
<dbReference type="Gene3D" id="3.30.565.10">
    <property type="entry name" value="Histidine kinase-like ATPase, C-terminal domain"/>
    <property type="match status" value="1"/>
</dbReference>
<evidence type="ECO:0000313" key="11">
    <source>
        <dbReference type="Proteomes" id="UP000001933"/>
    </source>
</evidence>
<dbReference type="InterPro" id="IPR004358">
    <property type="entry name" value="Sig_transdc_His_kin-like_C"/>
</dbReference>
<dbReference type="CDD" id="cd00082">
    <property type="entry name" value="HisKA"/>
    <property type="match status" value="1"/>
</dbReference>
<dbReference type="NCBIfam" id="TIGR00229">
    <property type="entry name" value="sensory_box"/>
    <property type="match status" value="1"/>
</dbReference>
<feature type="domain" description="PAC" evidence="9">
    <location>
        <begin position="121"/>
        <end position="173"/>
    </location>
</feature>
<dbReference type="InterPro" id="IPR003661">
    <property type="entry name" value="HisK_dim/P_dom"/>
</dbReference>
<evidence type="ECO:0000259" key="9">
    <source>
        <dbReference type="PROSITE" id="PS50113"/>
    </source>
</evidence>
<protein>
    <recommendedName>
        <fullName evidence="2">histidine kinase</fullName>
        <ecNumber evidence="2">2.7.13.3</ecNumber>
    </recommendedName>
</protein>
<dbReference type="HOGENOM" id="CLU_000445_114_51_7"/>
<dbReference type="eggNOG" id="COG4191">
    <property type="taxonomic scope" value="Bacteria"/>
</dbReference>
<organism evidence="10 11">
    <name type="scientific">Syntrophus aciditrophicus (strain SB)</name>
    <dbReference type="NCBI Taxonomy" id="56780"/>
    <lineage>
        <taxon>Bacteria</taxon>
        <taxon>Pseudomonadati</taxon>
        <taxon>Thermodesulfobacteriota</taxon>
        <taxon>Syntrophia</taxon>
        <taxon>Syntrophales</taxon>
        <taxon>Syntrophaceae</taxon>
        <taxon>Syntrophus</taxon>
    </lineage>
</organism>
<dbReference type="Gene3D" id="3.40.50.2300">
    <property type="match status" value="1"/>
</dbReference>
<dbReference type="SUPFAM" id="SSF47384">
    <property type="entry name" value="Homodimeric domain of signal transducing histidine kinase"/>
    <property type="match status" value="1"/>
</dbReference>
<dbReference type="InterPro" id="IPR036097">
    <property type="entry name" value="HisK_dim/P_sf"/>
</dbReference>
<reference evidence="10 11" key="1">
    <citation type="journal article" date="2007" name="Proc. Natl. Acad. Sci. U.S.A.">
        <title>The genome of Syntrophus aciditrophicus: life at the thermodynamic limit of microbial growth.</title>
        <authorList>
            <person name="McInerney M.J."/>
            <person name="Rohlin L."/>
            <person name="Mouttaki H."/>
            <person name="Kim U."/>
            <person name="Krupp R.S."/>
            <person name="Rios-Hernandez L."/>
            <person name="Sieber J."/>
            <person name="Struchtemeyer C.G."/>
            <person name="Bhattacharyya A."/>
            <person name="Campbell J.W."/>
            <person name="Gunsalus R.P."/>
        </authorList>
    </citation>
    <scope>NUCLEOTIDE SEQUENCE [LARGE SCALE GENOMIC DNA]</scope>
    <source>
        <strain evidence="10 11">SB</strain>
    </source>
</reference>
<dbReference type="Gene3D" id="3.30.450.20">
    <property type="entry name" value="PAS domain"/>
    <property type="match status" value="1"/>
</dbReference>
<evidence type="ECO:0000256" key="1">
    <source>
        <dbReference type="ARBA" id="ARBA00000085"/>
    </source>
</evidence>
<dbReference type="InParanoid" id="Q2LQG0"/>
<evidence type="ECO:0000259" key="7">
    <source>
        <dbReference type="PROSITE" id="PS50110"/>
    </source>
</evidence>
<dbReference type="PANTHER" id="PTHR43065:SF42">
    <property type="entry name" value="TWO-COMPONENT SENSOR PPRA"/>
    <property type="match status" value="1"/>
</dbReference>
<dbReference type="GO" id="GO:0000155">
    <property type="term" value="F:phosphorelay sensor kinase activity"/>
    <property type="evidence" value="ECO:0007669"/>
    <property type="project" value="InterPro"/>
</dbReference>
<dbReference type="InterPro" id="IPR011006">
    <property type="entry name" value="CheY-like_superfamily"/>
</dbReference>
<evidence type="ECO:0000259" key="8">
    <source>
        <dbReference type="PROSITE" id="PS50112"/>
    </source>
</evidence>
<dbReference type="InterPro" id="IPR000700">
    <property type="entry name" value="PAS-assoc_C"/>
</dbReference>
<evidence type="ECO:0000256" key="3">
    <source>
        <dbReference type="ARBA" id="ARBA00022553"/>
    </source>
</evidence>
<keyword evidence="10" id="KW-0418">Kinase</keyword>
<dbReference type="InterPro" id="IPR035965">
    <property type="entry name" value="PAS-like_dom_sf"/>
</dbReference>
<dbReference type="InterPro" id="IPR001789">
    <property type="entry name" value="Sig_transdc_resp-reg_receiver"/>
</dbReference>
<dbReference type="PROSITE" id="PS50112">
    <property type="entry name" value="PAS"/>
    <property type="match status" value="1"/>
</dbReference>
<dbReference type="eggNOG" id="COG0784">
    <property type="taxonomic scope" value="Bacteria"/>
</dbReference>
<feature type="domain" description="Response regulatory" evidence="7">
    <location>
        <begin position="425"/>
        <end position="545"/>
    </location>
</feature>
<keyword evidence="11" id="KW-1185">Reference proteome</keyword>
<dbReference type="SUPFAM" id="SSF55874">
    <property type="entry name" value="ATPase domain of HSP90 chaperone/DNA topoisomerase II/histidine kinase"/>
    <property type="match status" value="1"/>
</dbReference>
<name>Q2LQG0_SYNAS</name>
<feature type="domain" description="PAS" evidence="8">
    <location>
        <begin position="79"/>
        <end position="116"/>
    </location>
</feature>
<dbReference type="PROSITE" id="PS50109">
    <property type="entry name" value="HIS_KIN"/>
    <property type="match status" value="1"/>
</dbReference>
<keyword evidence="10" id="KW-0808">Transferase</keyword>
<dbReference type="EC" id="2.7.13.3" evidence="2"/>
<dbReference type="InterPro" id="IPR001610">
    <property type="entry name" value="PAC"/>
</dbReference>
<feature type="modified residue" description="4-aspartylphosphate" evidence="4">
    <location>
        <position position="479"/>
    </location>
</feature>
<dbReference type="PRINTS" id="PR00344">
    <property type="entry name" value="BCTRLSENSOR"/>
</dbReference>